<gene>
    <name evidence="2" type="ORF">KIV56_08260</name>
</gene>
<reference evidence="2 3" key="1">
    <citation type="submission" date="2021-05" db="EMBL/GenBank/DDBJ databases">
        <authorList>
            <person name="Kumar R."/>
            <person name="Kumar A."/>
            <person name="Mukhia S."/>
        </authorList>
    </citation>
    <scope>NUCLEOTIDE SEQUENCE [LARGE SCALE GENOMIC DNA]</scope>
    <source>
        <strain evidence="2 3">ERMR7:08</strain>
    </source>
</reference>
<keyword evidence="3" id="KW-1185">Reference proteome</keyword>
<sequence length="255" mass="27988">MSMDGSIEARVDHVVDDWLSWLPKWRPGTHTRRTRLCRTCFGSPVIRAAGLTTDVPHAVQHALAMRVKAVIDGAVDAYTESALPLLSREIRANEVRKAAAASYRPADGLDPEYTGLELDPPAEREAPYLFTFAELSRPASPAPFVADPAPLTTEEKAAIRAELRLADEYAAEVGGQVCMALYRHRERMRAAVNEFVEPWVQSLLADLDSTLNSPSGSTASESRTSRGPSREPRAHPTRRIRSTEAHHLTGLPEGS</sequence>
<proteinExistence type="predicted"/>
<organism evidence="2 3">
    <name type="scientific">Cryobacterium breve</name>
    <dbReference type="NCBI Taxonomy" id="1259258"/>
    <lineage>
        <taxon>Bacteria</taxon>
        <taxon>Bacillati</taxon>
        <taxon>Actinomycetota</taxon>
        <taxon>Actinomycetes</taxon>
        <taxon>Micrococcales</taxon>
        <taxon>Microbacteriaceae</taxon>
        <taxon>Cryobacterium</taxon>
    </lineage>
</organism>
<feature type="compositionally biased region" description="Polar residues" evidence="1">
    <location>
        <begin position="211"/>
        <end position="227"/>
    </location>
</feature>
<dbReference type="Proteomes" id="UP001212421">
    <property type="component" value="Chromosome"/>
</dbReference>
<name>A0ABY7NHD9_9MICO</name>
<feature type="region of interest" description="Disordered" evidence="1">
    <location>
        <begin position="211"/>
        <end position="255"/>
    </location>
</feature>
<dbReference type="EMBL" id="CP075584">
    <property type="protein sequence ID" value="WBM81187.1"/>
    <property type="molecule type" value="Genomic_DNA"/>
</dbReference>
<evidence type="ECO:0000313" key="2">
    <source>
        <dbReference type="EMBL" id="WBM81187.1"/>
    </source>
</evidence>
<evidence type="ECO:0000256" key="1">
    <source>
        <dbReference type="SAM" id="MobiDB-lite"/>
    </source>
</evidence>
<accession>A0ABY7NHD9</accession>
<evidence type="ECO:0000313" key="3">
    <source>
        <dbReference type="Proteomes" id="UP001212421"/>
    </source>
</evidence>
<dbReference type="RefSeq" id="WP_281535905.1">
    <property type="nucleotide sequence ID" value="NZ_CP075584.1"/>
</dbReference>
<protein>
    <submittedName>
        <fullName evidence="2">Spermidine/putrescine ABC transporter substrate-binding protein</fullName>
    </submittedName>
</protein>